<comment type="caution">
    <text evidence="1">The sequence shown here is derived from an EMBL/GenBank/DDBJ whole genome shotgun (WGS) entry which is preliminary data.</text>
</comment>
<keyword evidence="2" id="KW-1185">Reference proteome</keyword>
<dbReference type="AlphaFoldDB" id="A0A219AS58"/>
<evidence type="ECO:0000313" key="1">
    <source>
        <dbReference type="EMBL" id="OWT43124.1"/>
    </source>
</evidence>
<dbReference type="EMBL" id="LSBJ02000003">
    <property type="protein sequence ID" value="OWT43124.1"/>
    <property type="molecule type" value="Genomic_DNA"/>
</dbReference>
<name>A0A219AS58_METCM</name>
<dbReference type="Proteomes" id="UP000078397">
    <property type="component" value="Unassembled WGS sequence"/>
</dbReference>
<dbReference type="RefSeq" id="XP_022285573.1">
    <property type="nucleotide sequence ID" value="XM_022429389.1"/>
</dbReference>
<accession>A0A219AS58</accession>
<sequence>MSSVAVHFARVYIVPVFALNSFAYMFPAKSDRQPPAITRISNNTNHLQALTSSTQEIYFAQMVPASGCFCIIHSYRAVHASISFCAKCVNVVAEPPYVHGSCQLTSCWLAFGLVNHSR</sequence>
<gene>
    <name evidence="1" type="ORF">VFPPC_17700</name>
</gene>
<evidence type="ECO:0000313" key="2">
    <source>
        <dbReference type="Proteomes" id="UP000078397"/>
    </source>
</evidence>
<proteinExistence type="predicted"/>
<dbReference type="KEGG" id="pchm:VFPPC_17700"/>
<protein>
    <submittedName>
        <fullName evidence="1">Uncharacterized protein</fullName>
    </submittedName>
</protein>
<dbReference type="GeneID" id="33936629"/>
<reference evidence="1 2" key="1">
    <citation type="journal article" date="2016" name="PLoS Pathog.">
        <title>Biosynthesis of antibiotic leucinostatins in bio-control fungus Purpureocillium lilacinum and their inhibition on phytophthora revealed by genome mining.</title>
        <authorList>
            <person name="Wang G."/>
            <person name="Liu Z."/>
            <person name="Lin R."/>
            <person name="Li E."/>
            <person name="Mao Z."/>
            <person name="Ling J."/>
            <person name="Yang Y."/>
            <person name="Yin W.B."/>
            <person name="Xie B."/>
        </authorList>
    </citation>
    <scope>NUCLEOTIDE SEQUENCE [LARGE SCALE GENOMIC DNA]</scope>
    <source>
        <strain evidence="1">170</strain>
    </source>
</reference>
<organism evidence="1 2">
    <name type="scientific">Pochonia chlamydosporia 170</name>
    <dbReference type="NCBI Taxonomy" id="1380566"/>
    <lineage>
        <taxon>Eukaryota</taxon>
        <taxon>Fungi</taxon>
        <taxon>Dikarya</taxon>
        <taxon>Ascomycota</taxon>
        <taxon>Pezizomycotina</taxon>
        <taxon>Sordariomycetes</taxon>
        <taxon>Hypocreomycetidae</taxon>
        <taxon>Hypocreales</taxon>
        <taxon>Clavicipitaceae</taxon>
        <taxon>Pochonia</taxon>
    </lineage>
</organism>